<dbReference type="Proteomes" id="UP000295122">
    <property type="component" value="Unassembled WGS sequence"/>
</dbReference>
<evidence type="ECO:0000259" key="2">
    <source>
        <dbReference type="Pfam" id="PF07940"/>
    </source>
</evidence>
<reference evidence="3 4" key="1">
    <citation type="submission" date="2019-03" db="EMBL/GenBank/DDBJ databases">
        <title>Genomic Encyclopedia of Type Strains, Phase IV (KMG-IV): sequencing the most valuable type-strain genomes for metagenomic binning, comparative biology and taxonomic classification.</title>
        <authorList>
            <person name="Goeker M."/>
        </authorList>
    </citation>
    <scope>NUCLEOTIDE SEQUENCE [LARGE SCALE GENOMIC DNA]</scope>
    <source>
        <strain evidence="3 4">DSM 25903</strain>
    </source>
</reference>
<keyword evidence="4" id="KW-1185">Reference proteome</keyword>
<comment type="caution">
    <text evidence="3">The sequence shown here is derived from an EMBL/GenBank/DDBJ whole genome shotgun (WGS) entry which is preliminary data.</text>
</comment>
<evidence type="ECO:0000313" key="4">
    <source>
        <dbReference type="Proteomes" id="UP000295122"/>
    </source>
</evidence>
<proteinExistence type="predicted"/>
<evidence type="ECO:0000256" key="1">
    <source>
        <dbReference type="ARBA" id="ARBA00004196"/>
    </source>
</evidence>
<organism evidence="3 4">
    <name type="scientific">Enterovirga rhinocerotis</name>
    <dbReference type="NCBI Taxonomy" id="1339210"/>
    <lineage>
        <taxon>Bacteria</taxon>
        <taxon>Pseudomonadati</taxon>
        <taxon>Pseudomonadota</taxon>
        <taxon>Alphaproteobacteria</taxon>
        <taxon>Hyphomicrobiales</taxon>
        <taxon>Methylobacteriaceae</taxon>
        <taxon>Enterovirga</taxon>
    </lineage>
</organism>
<comment type="subcellular location">
    <subcellularLocation>
        <location evidence="1">Cell envelope</location>
    </subcellularLocation>
</comment>
<dbReference type="Gene3D" id="1.50.10.100">
    <property type="entry name" value="Chondroitin AC/alginate lyase"/>
    <property type="match status" value="1"/>
</dbReference>
<gene>
    <name evidence="3" type="ORF">EV668_2225</name>
</gene>
<dbReference type="InterPro" id="IPR012480">
    <property type="entry name" value="Hepar_II_III_C"/>
</dbReference>
<dbReference type="GO" id="GO:0030313">
    <property type="term" value="C:cell envelope"/>
    <property type="evidence" value="ECO:0007669"/>
    <property type="project" value="UniProtKB-SubCell"/>
</dbReference>
<accession>A0A4R7C9F8</accession>
<name>A0A4R7C9F8_9HYPH</name>
<dbReference type="AlphaFoldDB" id="A0A4R7C9F8"/>
<dbReference type="InterPro" id="IPR008929">
    <property type="entry name" value="Chondroitin_lyas"/>
</dbReference>
<dbReference type="GO" id="GO:0016829">
    <property type="term" value="F:lyase activity"/>
    <property type="evidence" value="ECO:0007669"/>
    <property type="project" value="InterPro"/>
</dbReference>
<sequence length="574" mass="61318">MGKPPDRWPVLRAALIEAGRATLTRARVLARWPGRVRFPKQLLFAPQDLRVADGAVAGEMATGLYVFADRHPPPMPGLSPFEIEAPSWAWAEDLYGFGWLRDLREADTQDARDIARALTEAALRSRRRVLDRGIARRPTVVARRVVSMLAHSPLVLAGADHAFYDRYLRRIGRDAAVLDGAMRDSPQPAERLAAAMGLCFAGLSSSGLEGHARRGTRGLSAELDRQVLGAAPALCRNPGRVADLLLDLLPLKLLYASRGMDLPVSLDRAIERLLPMLRSLRHGDGELALFHGMGPSPAGDLATLSAQDSRPARAADEVAAPGFARLEGGETLVLADIGPMPALADSAGLHAAPLAFELSSGPNRIVVNAGAPPYPGPGREAGRRTSAHSTLVLDGESAGAVLSRETAEQEGRAAAYLVGRLGPVVVGGAREVVATIRDEDGVAVLDARHDGYRASFGATHRRILRLSRDGRELEGEDAVSFAGTSAYPAARALLRFHLHPAVEARMEEGGAGVLLDLPGGERWRFGAVDAEPLLEPSLFLAVTEGRRATQQIVVPLPPAEGDAGSSLRWIFIRS</sequence>
<protein>
    <submittedName>
        <fullName evidence="3">Putative heparinase superfamily protein</fullName>
    </submittedName>
</protein>
<dbReference type="EMBL" id="SNZR01000011">
    <property type="protein sequence ID" value="TDR94933.1"/>
    <property type="molecule type" value="Genomic_DNA"/>
</dbReference>
<feature type="domain" description="Heparinase II/III-like C-terminal" evidence="2">
    <location>
        <begin position="313"/>
        <end position="558"/>
    </location>
</feature>
<evidence type="ECO:0000313" key="3">
    <source>
        <dbReference type="EMBL" id="TDR94933.1"/>
    </source>
</evidence>
<dbReference type="Pfam" id="PF07940">
    <property type="entry name" value="Hepar_II_III_C"/>
    <property type="match status" value="1"/>
</dbReference>
<dbReference type="Gene3D" id="2.70.98.70">
    <property type="match status" value="1"/>
</dbReference>